<dbReference type="Gene3D" id="3.30.540.10">
    <property type="entry name" value="Fructose-1,6-Bisphosphatase, subunit A, domain 1"/>
    <property type="match status" value="1"/>
</dbReference>
<keyword evidence="6" id="KW-0479">Metal-binding</keyword>
<dbReference type="GO" id="GO:0006094">
    <property type="term" value="P:gluconeogenesis"/>
    <property type="evidence" value="ECO:0007669"/>
    <property type="project" value="TreeGrafter"/>
</dbReference>
<accession>A0A1D2VBX6</accession>
<evidence type="ECO:0000259" key="14">
    <source>
        <dbReference type="Pfam" id="PF00316"/>
    </source>
</evidence>
<dbReference type="SUPFAM" id="SSF56655">
    <property type="entry name" value="Carbohydrate phosphatase"/>
    <property type="match status" value="1"/>
</dbReference>
<feature type="domain" description="Fructose-1-6-bisphosphatase class I N-terminal" evidence="14">
    <location>
        <begin position="17"/>
        <end position="202"/>
    </location>
</feature>
<evidence type="ECO:0000259" key="15">
    <source>
        <dbReference type="Pfam" id="PF18913"/>
    </source>
</evidence>
<comment type="subunit">
    <text evidence="4">Homotetramer.</text>
</comment>
<dbReference type="InterPro" id="IPR028343">
    <property type="entry name" value="FBPtase"/>
</dbReference>
<dbReference type="NCBIfam" id="NF006778">
    <property type="entry name" value="PRK09293.1-1"/>
    <property type="match status" value="1"/>
</dbReference>
<dbReference type="FunFam" id="3.30.540.10:FF:000009">
    <property type="entry name" value="Fructose-1,6-bisphosphatase"/>
    <property type="match status" value="1"/>
</dbReference>
<dbReference type="Pfam" id="PF18913">
    <property type="entry name" value="FBPase_C"/>
    <property type="match status" value="1"/>
</dbReference>
<dbReference type="GO" id="GO:0006000">
    <property type="term" value="P:fructose metabolic process"/>
    <property type="evidence" value="ECO:0007669"/>
    <property type="project" value="TreeGrafter"/>
</dbReference>
<dbReference type="InterPro" id="IPR033391">
    <property type="entry name" value="FBPase_N"/>
</dbReference>
<comment type="cofactor">
    <cofactor evidence="2">
        <name>Mg(2+)</name>
        <dbReference type="ChEBI" id="CHEBI:18420"/>
    </cofactor>
</comment>
<dbReference type="Proteomes" id="UP000095038">
    <property type="component" value="Unassembled WGS sequence"/>
</dbReference>
<feature type="domain" description="Fructose-1-6-bisphosphatase class 1 C-terminal" evidence="15">
    <location>
        <begin position="208"/>
        <end position="334"/>
    </location>
</feature>
<evidence type="ECO:0000256" key="12">
    <source>
        <dbReference type="ARBA" id="ARBA00070480"/>
    </source>
</evidence>
<organism evidence="16 17">
    <name type="scientific">Ascoidea rubescens DSM 1968</name>
    <dbReference type="NCBI Taxonomy" id="1344418"/>
    <lineage>
        <taxon>Eukaryota</taxon>
        <taxon>Fungi</taxon>
        <taxon>Dikarya</taxon>
        <taxon>Ascomycota</taxon>
        <taxon>Saccharomycotina</taxon>
        <taxon>Saccharomycetes</taxon>
        <taxon>Ascoideaceae</taxon>
        <taxon>Ascoidea</taxon>
    </lineage>
</organism>
<keyword evidence="7 13" id="KW-0378">Hydrolase</keyword>
<dbReference type="PRINTS" id="PR00115">
    <property type="entry name" value="F16BPHPHTASE"/>
</dbReference>
<evidence type="ECO:0000256" key="9">
    <source>
        <dbReference type="ARBA" id="ARBA00023277"/>
    </source>
</evidence>
<dbReference type="FunCoup" id="A0A1D2VBX6">
    <property type="interactions" value="583"/>
</dbReference>
<dbReference type="GO" id="GO:0042132">
    <property type="term" value="F:fructose 1,6-bisphosphate 1-phosphatase activity"/>
    <property type="evidence" value="ECO:0007669"/>
    <property type="project" value="UniProtKB-EC"/>
</dbReference>
<dbReference type="STRING" id="1344418.A0A1D2VBX6"/>
<evidence type="ECO:0000256" key="13">
    <source>
        <dbReference type="RuleBase" id="RU000508"/>
    </source>
</evidence>
<comment type="similarity">
    <text evidence="3 13">Belongs to the FBPase class 1 family.</text>
</comment>
<dbReference type="AlphaFoldDB" id="A0A1D2VBX6"/>
<dbReference type="PANTHER" id="PTHR11556:SF1">
    <property type="entry name" value="FRUCTOSE-BISPHOSPHATASE"/>
    <property type="match status" value="1"/>
</dbReference>
<dbReference type="InterPro" id="IPR020548">
    <property type="entry name" value="Fructose_bisphosphatase_AS"/>
</dbReference>
<dbReference type="RefSeq" id="XP_020045436.1">
    <property type="nucleotide sequence ID" value="XM_020190821.1"/>
</dbReference>
<dbReference type="InParanoid" id="A0A1D2VBX6"/>
<name>A0A1D2VBX6_9ASCO</name>
<reference evidence="17" key="1">
    <citation type="submission" date="2016-05" db="EMBL/GenBank/DDBJ databases">
        <title>Comparative genomics of biotechnologically important yeasts.</title>
        <authorList>
            <consortium name="DOE Joint Genome Institute"/>
            <person name="Riley R."/>
            <person name="Haridas S."/>
            <person name="Wolfe K.H."/>
            <person name="Lopes M.R."/>
            <person name="Hittinger C.T."/>
            <person name="Goker M."/>
            <person name="Salamov A."/>
            <person name="Wisecaver J."/>
            <person name="Long T.M."/>
            <person name="Aerts A.L."/>
            <person name="Barry K."/>
            <person name="Choi C."/>
            <person name="Clum A."/>
            <person name="Coughlan A.Y."/>
            <person name="Deshpande S."/>
            <person name="Douglass A.P."/>
            <person name="Hanson S.J."/>
            <person name="Klenk H.-P."/>
            <person name="Labutti K."/>
            <person name="Lapidus A."/>
            <person name="Lindquist E."/>
            <person name="Lipzen A."/>
            <person name="Meier-Kolthoff J.P."/>
            <person name="Ohm R.A."/>
            <person name="Otillar R.P."/>
            <person name="Pangilinan J."/>
            <person name="Peng Y."/>
            <person name="Rokas A."/>
            <person name="Rosa C.A."/>
            <person name="Scheuner C."/>
            <person name="Sibirny A.A."/>
            <person name="Slot J.C."/>
            <person name="Stielow J.B."/>
            <person name="Sun H."/>
            <person name="Kurtzman C.P."/>
            <person name="Blackwell M."/>
            <person name="Grigoriev I.V."/>
            <person name="Jeffries T.W."/>
        </authorList>
    </citation>
    <scope>NUCLEOTIDE SEQUENCE [LARGE SCALE GENOMIC DNA]</scope>
    <source>
        <strain evidence="17">DSM 1968</strain>
    </source>
</reference>
<dbReference type="CDD" id="cd00354">
    <property type="entry name" value="FBPase"/>
    <property type="match status" value="1"/>
</dbReference>
<dbReference type="PANTHER" id="PTHR11556">
    <property type="entry name" value="FRUCTOSE-1,6-BISPHOSPHATASE-RELATED"/>
    <property type="match status" value="1"/>
</dbReference>
<evidence type="ECO:0000256" key="8">
    <source>
        <dbReference type="ARBA" id="ARBA00022842"/>
    </source>
</evidence>
<dbReference type="GO" id="GO:0030388">
    <property type="term" value="P:fructose 1,6-bisphosphate metabolic process"/>
    <property type="evidence" value="ECO:0007669"/>
    <property type="project" value="TreeGrafter"/>
</dbReference>
<dbReference type="PIRSF" id="PIRSF500210">
    <property type="entry name" value="FBPtase"/>
    <property type="match status" value="1"/>
</dbReference>
<proteinExistence type="inferred from homology"/>
<protein>
    <recommendedName>
        <fullName evidence="12">Fructose-1,6-bisphosphatase</fullName>
        <ecNumber evidence="5">3.1.3.11</ecNumber>
    </recommendedName>
    <alternativeName>
        <fullName evidence="11">D-fructose-1,6-bisphosphate 1-phosphohydrolase</fullName>
    </alternativeName>
</protein>
<dbReference type="FunFam" id="3.40.190.80:FF:000001">
    <property type="entry name" value="Fructose-1,6-bisphosphatase class 1"/>
    <property type="match status" value="1"/>
</dbReference>
<gene>
    <name evidence="16" type="ORF">ASCRUDRAFT_38071</name>
</gene>
<evidence type="ECO:0000313" key="17">
    <source>
        <dbReference type="Proteomes" id="UP000095038"/>
    </source>
</evidence>
<keyword evidence="9 13" id="KW-0119">Carbohydrate metabolism</keyword>
<dbReference type="PIRSF" id="PIRSF000904">
    <property type="entry name" value="FBPtase_SBPase"/>
    <property type="match status" value="1"/>
</dbReference>
<evidence type="ECO:0000256" key="11">
    <source>
        <dbReference type="ARBA" id="ARBA00032973"/>
    </source>
</evidence>
<comment type="pathway">
    <text evidence="10">Carbohydrate biosynthesis.</text>
</comment>
<evidence type="ECO:0000256" key="4">
    <source>
        <dbReference type="ARBA" id="ARBA00011881"/>
    </source>
</evidence>
<comment type="catalytic activity">
    <reaction evidence="1">
        <text>beta-D-fructose 1,6-bisphosphate + H2O = beta-D-fructose 6-phosphate + phosphate</text>
        <dbReference type="Rhea" id="RHEA:11064"/>
        <dbReference type="ChEBI" id="CHEBI:15377"/>
        <dbReference type="ChEBI" id="CHEBI:32966"/>
        <dbReference type="ChEBI" id="CHEBI:43474"/>
        <dbReference type="ChEBI" id="CHEBI:57634"/>
        <dbReference type="EC" id="3.1.3.11"/>
    </reaction>
</comment>
<dbReference type="PROSITE" id="PS00124">
    <property type="entry name" value="FBPASE"/>
    <property type="match status" value="1"/>
</dbReference>
<dbReference type="GO" id="GO:0046872">
    <property type="term" value="F:metal ion binding"/>
    <property type="evidence" value="ECO:0007669"/>
    <property type="project" value="UniProtKB-KW"/>
</dbReference>
<dbReference type="InterPro" id="IPR000146">
    <property type="entry name" value="FBPase_class-1"/>
</dbReference>
<evidence type="ECO:0000256" key="3">
    <source>
        <dbReference type="ARBA" id="ARBA00010941"/>
    </source>
</evidence>
<dbReference type="EC" id="3.1.3.11" evidence="5"/>
<evidence type="ECO:0000256" key="5">
    <source>
        <dbReference type="ARBA" id="ARBA00013093"/>
    </source>
</evidence>
<dbReference type="HAMAP" id="MF_01855">
    <property type="entry name" value="FBPase_class1"/>
    <property type="match status" value="1"/>
</dbReference>
<dbReference type="Pfam" id="PF00316">
    <property type="entry name" value="FBPase"/>
    <property type="match status" value="1"/>
</dbReference>
<dbReference type="GO" id="GO:0005986">
    <property type="term" value="P:sucrose biosynthetic process"/>
    <property type="evidence" value="ECO:0007669"/>
    <property type="project" value="TreeGrafter"/>
</dbReference>
<evidence type="ECO:0000256" key="10">
    <source>
        <dbReference type="ARBA" id="ARBA00024331"/>
    </source>
</evidence>
<keyword evidence="8" id="KW-0460">Magnesium</keyword>
<evidence type="ECO:0000256" key="7">
    <source>
        <dbReference type="ARBA" id="ARBA00022801"/>
    </source>
</evidence>
<evidence type="ECO:0000256" key="1">
    <source>
        <dbReference type="ARBA" id="ARBA00001273"/>
    </source>
</evidence>
<dbReference type="GO" id="GO:0005829">
    <property type="term" value="C:cytosol"/>
    <property type="evidence" value="ECO:0007669"/>
    <property type="project" value="TreeGrafter"/>
</dbReference>
<keyword evidence="17" id="KW-1185">Reference proteome</keyword>
<dbReference type="EMBL" id="KV454487">
    <property type="protein sequence ID" value="ODV59129.1"/>
    <property type="molecule type" value="Genomic_DNA"/>
</dbReference>
<dbReference type="Gene3D" id="3.40.190.80">
    <property type="match status" value="1"/>
</dbReference>
<evidence type="ECO:0000313" key="16">
    <source>
        <dbReference type="EMBL" id="ODV59129.1"/>
    </source>
</evidence>
<evidence type="ECO:0000256" key="2">
    <source>
        <dbReference type="ARBA" id="ARBA00001946"/>
    </source>
</evidence>
<sequence>MSSDFAEKNNVNTDIVTLTRFILEEQHHYAKEASGELTLLLNSLQFAFKFIAHTIRRAELVNLIGLAGASNSTGDDQKKLDVIGDEIFINAMKASGNVKVLVSEEQEDLITFKGPGNYAVCCDPIDGSSNIDAGVSVGTIFGVYKLLPGSNGSINDVLRRGTEMVAAGYTMYGASAHLMLTTGNGVNGFTLDTQLGEFILTHANLKIPLSRTIYSINEGNYIYWPAPIQKYIDSLKEPQPDTGKPYSARYIGSMVADVHRTLLYGGLFAYPTKGKSGKLRILYECFPMAMILEQAGGKAVNDNGDRILDLTPKEIHARSGIWLGSKNEVDKFLKATGQQFLNLN</sequence>
<evidence type="ECO:0000256" key="6">
    <source>
        <dbReference type="ARBA" id="ARBA00022723"/>
    </source>
</evidence>
<dbReference type="OrthoDB" id="10256725at2759"/>
<dbReference type="GeneID" id="30964457"/>
<dbReference type="GO" id="GO:0006002">
    <property type="term" value="P:fructose 6-phosphate metabolic process"/>
    <property type="evidence" value="ECO:0007669"/>
    <property type="project" value="TreeGrafter"/>
</dbReference>
<dbReference type="InterPro" id="IPR044015">
    <property type="entry name" value="FBPase_C_dom"/>
</dbReference>